<dbReference type="Pfam" id="PF10442">
    <property type="entry name" value="FIST_C"/>
    <property type="match status" value="1"/>
</dbReference>
<dbReference type="InterPro" id="IPR013702">
    <property type="entry name" value="FIST_domain_N"/>
</dbReference>
<proteinExistence type="predicted"/>
<feature type="compositionally biased region" description="Polar residues" evidence="1">
    <location>
        <begin position="1"/>
        <end position="15"/>
    </location>
</feature>
<feature type="domain" description="FIST C-domain" evidence="3">
    <location>
        <begin position="218"/>
        <end position="352"/>
    </location>
</feature>
<dbReference type="AlphaFoldDB" id="A0A6J6PPW1"/>
<dbReference type="PANTHER" id="PTHR40252:SF2">
    <property type="entry name" value="BLR0328 PROTEIN"/>
    <property type="match status" value="1"/>
</dbReference>
<dbReference type="PANTHER" id="PTHR40252">
    <property type="entry name" value="BLR0328 PROTEIN"/>
    <property type="match status" value="1"/>
</dbReference>
<feature type="domain" description="FIST" evidence="2">
    <location>
        <begin position="25"/>
        <end position="217"/>
    </location>
</feature>
<dbReference type="EMBL" id="CAFAAI010000158">
    <property type="protein sequence ID" value="CAB4800124.1"/>
    <property type="molecule type" value="Genomic_DNA"/>
</dbReference>
<feature type="region of interest" description="Disordered" evidence="1">
    <location>
        <begin position="1"/>
        <end position="20"/>
    </location>
</feature>
<sequence length="373" mass="38785">MQAQTLTWDTHSGWSSPLPGPDDRDTLVLAFADTSIGAHPDQPLQHLSSVYAGKSVVGCSTAGQISGGALADGSLVAVIARFDRTQVLSASVEVEAAGGARRAGRQLGAALKHANLRGVFVLSDGLTVNGTSLATGISEMLPGVPISGGLAGDGERFDTTWVVADGQPRNGWVTAVGFVGDHVELDFGSAGGWDIFGPQRLVTRSYHSTLYELDDRSALTLYREYLGDKAGSLPAAALRFPLSLSDLDGHTTVRAVLGADIKTGSLRFAGDVAQGSLAQLMCASSERLIEGANRAAVMATTGREQLAIAVSCVGRRMVLGQRTEEELEAIVEGLAPNAVVAGLYSYGALSPTGGTCELHNQTMTITTISERSS</sequence>
<dbReference type="Pfam" id="PF08495">
    <property type="entry name" value="FIST"/>
    <property type="match status" value="1"/>
</dbReference>
<evidence type="ECO:0000313" key="4">
    <source>
        <dbReference type="EMBL" id="CAB4698528.1"/>
    </source>
</evidence>
<evidence type="ECO:0000256" key="1">
    <source>
        <dbReference type="SAM" id="MobiDB-lite"/>
    </source>
</evidence>
<dbReference type="SMART" id="SM00897">
    <property type="entry name" value="FIST"/>
    <property type="match status" value="1"/>
</dbReference>
<evidence type="ECO:0000313" key="5">
    <source>
        <dbReference type="EMBL" id="CAB4800124.1"/>
    </source>
</evidence>
<protein>
    <submittedName>
        <fullName evidence="4">Unannotated protein</fullName>
    </submittedName>
</protein>
<evidence type="ECO:0000259" key="2">
    <source>
        <dbReference type="SMART" id="SM00897"/>
    </source>
</evidence>
<dbReference type="InterPro" id="IPR019494">
    <property type="entry name" value="FIST_C"/>
</dbReference>
<dbReference type="EMBL" id="CAEZXM010000210">
    <property type="protein sequence ID" value="CAB4698528.1"/>
    <property type="molecule type" value="Genomic_DNA"/>
</dbReference>
<evidence type="ECO:0000259" key="3">
    <source>
        <dbReference type="SMART" id="SM01204"/>
    </source>
</evidence>
<organism evidence="4">
    <name type="scientific">freshwater metagenome</name>
    <dbReference type="NCBI Taxonomy" id="449393"/>
    <lineage>
        <taxon>unclassified sequences</taxon>
        <taxon>metagenomes</taxon>
        <taxon>ecological metagenomes</taxon>
    </lineage>
</organism>
<name>A0A6J6PPW1_9ZZZZ</name>
<reference evidence="4" key="1">
    <citation type="submission" date="2020-05" db="EMBL/GenBank/DDBJ databases">
        <authorList>
            <person name="Chiriac C."/>
            <person name="Salcher M."/>
            <person name="Ghai R."/>
            <person name="Kavagutti S V."/>
        </authorList>
    </citation>
    <scope>NUCLEOTIDE SEQUENCE</scope>
</reference>
<dbReference type="SMART" id="SM01204">
    <property type="entry name" value="FIST_C"/>
    <property type="match status" value="1"/>
</dbReference>
<gene>
    <name evidence="4" type="ORF">UFOPK2366_01143</name>
    <name evidence="5" type="ORF">UFOPK2992_00974</name>
</gene>
<accession>A0A6J6PPW1</accession>